<dbReference type="OrthoDB" id="284782at2759"/>
<evidence type="ECO:0000256" key="2">
    <source>
        <dbReference type="ARBA" id="ARBA00022737"/>
    </source>
</evidence>
<keyword evidence="6" id="KW-1185">Reference proteome</keyword>
<dbReference type="InterPro" id="IPR028608">
    <property type="entry name" value="CIAO1/Cia1"/>
</dbReference>
<dbReference type="PANTHER" id="PTHR19920:SF0">
    <property type="entry name" value="CYTOSOLIC IRON-SULFUR PROTEIN ASSEMBLY PROTEIN CIAO1-RELATED"/>
    <property type="match status" value="1"/>
</dbReference>
<feature type="repeat" description="WD" evidence="4">
    <location>
        <begin position="139"/>
        <end position="171"/>
    </location>
</feature>
<dbReference type="Pfam" id="PF00400">
    <property type="entry name" value="WD40"/>
    <property type="match status" value="6"/>
</dbReference>
<dbReference type="PRINTS" id="PR00320">
    <property type="entry name" value="GPROTEINBRPT"/>
</dbReference>
<dbReference type="EMBL" id="JAHMUF010000011">
    <property type="protein sequence ID" value="KAG7193485.1"/>
    <property type="molecule type" value="Genomic_DNA"/>
</dbReference>
<dbReference type="PROSITE" id="PS00678">
    <property type="entry name" value="WD_REPEATS_1"/>
    <property type="match status" value="1"/>
</dbReference>
<evidence type="ECO:0000313" key="5">
    <source>
        <dbReference type="EMBL" id="KAG7193485.1"/>
    </source>
</evidence>
<dbReference type="GeneID" id="66113926"/>
<comment type="function">
    <text evidence="3">Essential component of the cytosolic iron-sulfur (Fe/S) protein assembly machinery. Required for the maturation of extramitochondrial Fe/S proteins.</text>
</comment>
<dbReference type="PANTHER" id="PTHR19920">
    <property type="entry name" value="WD40 PROTEIN CIAO1"/>
    <property type="match status" value="1"/>
</dbReference>
<feature type="repeat" description="WD" evidence="4">
    <location>
        <begin position="382"/>
        <end position="397"/>
    </location>
</feature>
<dbReference type="HAMAP" id="MF_03037">
    <property type="entry name" value="ciao1"/>
    <property type="match status" value="1"/>
</dbReference>
<evidence type="ECO:0000256" key="3">
    <source>
        <dbReference type="HAMAP-Rule" id="MF_03037"/>
    </source>
</evidence>
<reference evidence="5" key="1">
    <citation type="submission" date="2021-03" db="EMBL/GenBank/DDBJ databases">
        <authorList>
            <person name="Palmer J.M."/>
        </authorList>
    </citation>
    <scope>NUCLEOTIDE SEQUENCE</scope>
    <source>
        <strain evidence="5">ARV_011</strain>
    </source>
</reference>
<dbReference type="Gene3D" id="2.130.10.10">
    <property type="entry name" value="YVTN repeat-like/Quinoprotein amine dehydrogenase"/>
    <property type="match status" value="1"/>
</dbReference>
<dbReference type="InterPro" id="IPR019775">
    <property type="entry name" value="WD40_repeat_CS"/>
</dbReference>
<feature type="repeat" description="WD" evidence="4">
    <location>
        <begin position="310"/>
        <end position="342"/>
    </location>
</feature>
<dbReference type="SUPFAM" id="SSF50978">
    <property type="entry name" value="WD40 repeat-like"/>
    <property type="match status" value="1"/>
</dbReference>
<dbReference type="InterPro" id="IPR015943">
    <property type="entry name" value="WD40/YVTN_repeat-like_dom_sf"/>
</dbReference>
<comment type="similarity">
    <text evidence="3">Belongs to the WD repeat CIA1 family.</text>
</comment>
<feature type="repeat" description="WD" evidence="4">
    <location>
        <begin position="232"/>
        <end position="279"/>
    </location>
</feature>
<dbReference type="RefSeq" id="XP_043049033.1">
    <property type="nucleotide sequence ID" value="XM_043191390.1"/>
</dbReference>
<comment type="caution">
    <text evidence="5">The sequence shown here is derived from an EMBL/GenBank/DDBJ whole genome shotgun (WGS) entry which is preliminary data.</text>
</comment>
<organism evidence="5 6">
    <name type="scientific">Scheffersomyces spartinae</name>
    <dbReference type="NCBI Taxonomy" id="45513"/>
    <lineage>
        <taxon>Eukaryota</taxon>
        <taxon>Fungi</taxon>
        <taxon>Dikarya</taxon>
        <taxon>Ascomycota</taxon>
        <taxon>Saccharomycotina</taxon>
        <taxon>Pichiomycetes</taxon>
        <taxon>Debaryomycetaceae</taxon>
        <taxon>Scheffersomyces</taxon>
    </lineage>
</organism>
<evidence type="ECO:0000313" key="6">
    <source>
        <dbReference type="Proteomes" id="UP000790833"/>
    </source>
</evidence>
<keyword evidence="1 4" id="KW-0853">WD repeat</keyword>
<dbReference type="Proteomes" id="UP000790833">
    <property type="component" value="Unassembled WGS sequence"/>
</dbReference>
<dbReference type="PROSITE" id="PS50082">
    <property type="entry name" value="WD_REPEATS_2"/>
    <property type="match status" value="5"/>
</dbReference>
<name>A0A9P8AI88_9ASCO</name>
<keyword evidence="2" id="KW-0677">Repeat</keyword>
<dbReference type="GO" id="GO:0097361">
    <property type="term" value="C:cytosolic [4Fe-4S] assembly targeting complex"/>
    <property type="evidence" value="ECO:0007669"/>
    <property type="project" value="InterPro"/>
</dbReference>
<evidence type="ECO:0000256" key="4">
    <source>
        <dbReference type="PROSITE-ProRule" id="PRU00221"/>
    </source>
</evidence>
<dbReference type="InterPro" id="IPR001680">
    <property type="entry name" value="WD40_rpt"/>
</dbReference>
<protein>
    <recommendedName>
        <fullName evidence="3">Probable cytosolic iron-sulfur protein assembly protein 1</fullName>
    </recommendedName>
</protein>
<dbReference type="GO" id="GO:0016226">
    <property type="term" value="P:iron-sulfur cluster assembly"/>
    <property type="evidence" value="ECO:0007669"/>
    <property type="project" value="UniProtKB-UniRule"/>
</dbReference>
<dbReference type="SMART" id="SM00320">
    <property type="entry name" value="WD40"/>
    <property type="match status" value="7"/>
</dbReference>
<sequence>MNLIASIAAHKDKCWSVASHQSLPLLATSSTDKTSKIYKLLAKQHFPQVAVLEDAHKRSIRSVAFQPPVNGLQTGEPVDLPVVANGSFDLNISVWGIDEPEELDELESDKLDDSDDSNVQAVKDILCSSNNEWMLMALIEGHENEVKAVAWNHTGQYLASCSRDKTVWIWETDPQTLDEFECVAVFNDHDQDVKHVSWCDNRNMLALSSYDDTIRVYVKEDGEDDWDCATILNGHTGTVWCSQFEPSQRSDTDKIRLVSCSDDLSVRIWSSSAAGSSSSAPATAATAERLPSSIKHTHDDQIWELETILPAVHQYSIYSVAWSPYSGRIVSSGADGKIVVYKQDSSDDRQWTIEQVKENGHGINEINCVTWSILDDGTTEVIVSAGDDGMVNIWNSS</sequence>
<evidence type="ECO:0000256" key="1">
    <source>
        <dbReference type="ARBA" id="ARBA00022574"/>
    </source>
</evidence>
<feature type="repeat" description="WD" evidence="4">
    <location>
        <begin position="186"/>
        <end position="217"/>
    </location>
</feature>
<dbReference type="InterPro" id="IPR036322">
    <property type="entry name" value="WD40_repeat_dom_sf"/>
</dbReference>
<proteinExistence type="inferred from homology"/>
<dbReference type="AlphaFoldDB" id="A0A9P8AI88"/>
<dbReference type="PROSITE" id="PS50294">
    <property type="entry name" value="WD_REPEATS_REGION"/>
    <property type="match status" value="1"/>
</dbReference>
<accession>A0A9P8AI88</accession>
<dbReference type="InterPro" id="IPR020472">
    <property type="entry name" value="WD40_PAC1"/>
</dbReference>
<gene>
    <name evidence="3 5" type="primary">CIA1</name>
    <name evidence="5" type="ORF">KQ657_000552</name>
</gene>